<evidence type="ECO:0000256" key="1">
    <source>
        <dbReference type="ARBA" id="ARBA00004370"/>
    </source>
</evidence>
<feature type="domain" description="Dynamin N-terminal" evidence="7">
    <location>
        <begin position="143"/>
        <end position="319"/>
    </location>
</feature>
<dbReference type="Proteomes" id="UP001516390">
    <property type="component" value="Unassembled WGS sequence"/>
</dbReference>
<proteinExistence type="predicted"/>
<accession>A0ABR5ZNP2</accession>
<dbReference type="InterPro" id="IPR045063">
    <property type="entry name" value="Dynamin_N"/>
</dbReference>
<dbReference type="InterPro" id="IPR027417">
    <property type="entry name" value="P-loop_NTPase"/>
</dbReference>
<keyword evidence="5" id="KW-0472">Membrane</keyword>
<dbReference type="PANTHER" id="PTHR10465">
    <property type="entry name" value="TRANSMEMBRANE GTPASE FZO1"/>
    <property type="match status" value="1"/>
</dbReference>
<gene>
    <name evidence="8" type="ORF">CPA57_06155</name>
</gene>
<comment type="subcellular location">
    <subcellularLocation>
        <location evidence="1">Membrane</location>
    </subcellularLocation>
</comment>
<organism evidence="8 9">
    <name type="scientific">Bombella favorum</name>
    <dbReference type="NCBI Taxonomy" id="2039164"/>
    <lineage>
        <taxon>Bacteria</taxon>
        <taxon>Pseudomonadati</taxon>
        <taxon>Pseudomonadota</taxon>
        <taxon>Alphaproteobacteria</taxon>
        <taxon>Acetobacterales</taxon>
        <taxon>Acetobacteraceae</taxon>
        <taxon>Bombella</taxon>
    </lineage>
</organism>
<evidence type="ECO:0000256" key="3">
    <source>
        <dbReference type="ARBA" id="ARBA00022801"/>
    </source>
</evidence>
<reference evidence="8 9" key="1">
    <citation type="submission" date="2017-09" db="EMBL/GenBank/DDBJ databases">
        <authorList>
            <person name="Jakob F."/>
        </authorList>
    </citation>
    <scope>NUCLEOTIDE SEQUENCE [LARGE SCALE GENOMIC DNA]</scope>
    <source>
        <strain evidence="8 9">TMW 2.1880</strain>
    </source>
</reference>
<dbReference type="Pfam" id="PF00350">
    <property type="entry name" value="Dynamin_N"/>
    <property type="match status" value="1"/>
</dbReference>
<protein>
    <recommendedName>
        <fullName evidence="7">Dynamin N-terminal domain-containing protein</fullName>
    </recommendedName>
</protein>
<dbReference type="Gene3D" id="3.40.50.300">
    <property type="entry name" value="P-loop containing nucleotide triphosphate hydrolases"/>
    <property type="match status" value="1"/>
</dbReference>
<evidence type="ECO:0000313" key="9">
    <source>
        <dbReference type="Proteomes" id="UP001516390"/>
    </source>
</evidence>
<evidence type="ECO:0000313" key="8">
    <source>
        <dbReference type="EMBL" id="MBA5725858.1"/>
    </source>
</evidence>
<keyword evidence="4" id="KW-0342">GTP-binding</keyword>
<comment type="caution">
    <text evidence="8">The sequence shown here is derived from an EMBL/GenBank/DDBJ whole genome shotgun (WGS) entry which is preliminary data.</text>
</comment>
<dbReference type="EMBL" id="NWUS01000002">
    <property type="protein sequence ID" value="MBA5725858.1"/>
    <property type="molecule type" value="Genomic_DNA"/>
</dbReference>
<keyword evidence="9" id="KW-1185">Reference proteome</keyword>
<evidence type="ECO:0000259" key="7">
    <source>
        <dbReference type="Pfam" id="PF00350"/>
    </source>
</evidence>
<dbReference type="RefSeq" id="WP_182081962.1">
    <property type="nucleotide sequence ID" value="NZ_NWUS01000002.1"/>
</dbReference>
<evidence type="ECO:0000256" key="2">
    <source>
        <dbReference type="ARBA" id="ARBA00022741"/>
    </source>
</evidence>
<evidence type="ECO:0000256" key="6">
    <source>
        <dbReference type="SAM" id="Coils"/>
    </source>
</evidence>
<sequence>MLDVSLVYDPVSPDNRSIEVNGKKLEKPNELAVLSQKMLQTWIHKLPGELKQRYQGENVIDLTFAGTESDLQDVEKMVRQANEQGFKITFKQYKAMPSPQEKFGEFRNWLDEQYDRLFFKKLLEEHPDKKAKIDEALGDRFDIYVVATMSSGKSTLINAFLHKELMPSANEATTAVITEIKNVPRASYAGTAYRGTPGASDAKKMGGPENVTLETMGKWNRHQQVDTISLEGPLPFVMDEKNLNVVLTDTPGPNNSRDESHGVITMAKIKDNKKKPLILYVLNSEQMGINDDRRLLEEIGRVIKDDPQARDRFLFVLNKADAFDPEKGEDIDRILGQCRDYLEGVGIESPFIYPVSARLALLSRKKANPVSSFTRQEKGDLTGMETTFLPDPESNWPGIDLSEKAPTTFSVAIDRNNELACRSGITALEAAIKGYARKYNYSFRLHRLASVAKEVLEIGRSEEQFVKLISESGEKIKKIRNAVERLRNESTKVWESQSFLDELKQREELPQVFVKAIQEKRTEREMFLNTAGRRLTGLDDVSRVNSELNSLMREFKGYFQTYLAFLNGCMEDSNQQIAAELESFYAEKIKAVFAGLDDGTMNRPLWSALENVTFSMDMKLDSSEVVKEARKVSTSRWWNPFSWGSEKEVYDYKVGNVNAVWNQRALDVSETFDDATSRAEEKILTYRADYVELFKERVNKLLPEKLDELDRDIEKRESDAAEQARAQAEAEKNLEEIRAIRGRLDEILNKKS</sequence>
<keyword evidence="2" id="KW-0547">Nucleotide-binding</keyword>
<dbReference type="InterPro" id="IPR027094">
    <property type="entry name" value="Mitofusin_fam"/>
</dbReference>
<feature type="coiled-coil region" evidence="6">
    <location>
        <begin position="706"/>
        <end position="740"/>
    </location>
</feature>
<dbReference type="SUPFAM" id="SSF52540">
    <property type="entry name" value="P-loop containing nucleoside triphosphate hydrolases"/>
    <property type="match status" value="1"/>
</dbReference>
<keyword evidence="3" id="KW-0378">Hydrolase</keyword>
<evidence type="ECO:0000256" key="5">
    <source>
        <dbReference type="ARBA" id="ARBA00023136"/>
    </source>
</evidence>
<keyword evidence="6" id="KW-0175">Coiled coil</keyword>
<name>A0ABR5ZNP2_9PROT</name>
<dbReference type="PANTHER" id="PTHR10465:SF0">
    <property type="entry name" value="SARCALUMENIN"/>
    <property type="match status" value="1"/>
</dbReference>
<evidence type="ECO:0000256" key="4">
    <source>
        <dbReference type="ARBA" id="ARBA00023134"/>
    </source>
</evidence>